<organism evidence="1 2">
    <name type="scientific">Trifolium medium</name>
    <dbReference type="NCBI Taxonomy" id="97028"/>
    <lineage>
        <taxon>Eukaryota</taxon>
        <taxon>Viridiplantae</taxon>
        <taxon>Streptophyta</taxon>
        <taxon>Embryophyta</taxon>
        <taxon>Tracheophyta</taxon>
        <taxon>Spermatophyta</taxon>
        <taxon>Magnoliopsida</taxon>
        <taxon>eudicotyledons</taxon>
        <taxon>Gunneridae</taxon>
        <taxon>Pentapetalae</taxon>
        <taxon>rosids</taxon>
        <taxon>fabids</taxon>
        <taxon>Fabales</taxon>
        <taxon>Fabaceae</taxon>
        <taxon>Papilionoideae</taxon>
        <taxon>50 kb inversion clade</taxon>
        <taxon>NPAAA clade</taxon>
        <taxon>Hologalegina</taxon>
        <taxon>IRL clade</taxon>
        <taxon>Trifolieae</taxon>
        <taxon>Trifolium</taxon>
    </lineage>
</organism>
<feature type="non-terminal residue" evidence="1">
    <location>
        <position position="144"/>
    </location>
</feature>
<reference evidence="1 2" key="1">
    <citation type="journal article" date="2018" name="Front. Plant Sci.">
        <title>Red Clover (Trifolium pratense) and Zigzag Clover (T. medium) - A Picture of Genomic Similarities and Differences.</title>
        <authorList>
            <person name="Dluhosova J."/>
            <person name="Istvanek J."/>
            <person name="Nedelnik J."/>
            <person name="Repkova J."/>
        </authorList>
    </citation>
    <scope>NUCLEOTIDE SEQUENCE [LARGE SCALE GENOMIC DNA]</scope>
    <source>
        <strain evidence="2">cv. 10/8</strain>
        <tissue evidence="1">Leaf</tissue>
    </source>
</reference>
<protein>
    <submittedName>
        <fullName evidence="1">Uncharacterized protein</fullName>
    </submittedName>
</protein>
<dbReference type="AlphaFoldDB" id="A0A392N1L5"/>
<accession>A0A392N1L5</accession>
<sequence>MMQEVGDPDKSFKGNWVGRKPIGVFTVADSRATKSGGSGGGMVTGVCLIVVVTRPGSNIEVFTVAESCGSGIVTTSGGSGGGYICGDDVEVRAENLFGVLGRGGANSVRSGTERSLWKASTNLEFHSAVITRGPLEYCGGDAKL</sequence>
<dbReference type="EMBL" id="LXQA010024141">
    <property type="protein sequence ID" value="MCH93089.1"/>
    <property type="molecule type" value="Genomic_DNA"/>
</dbReference>
<comment type="caution">
    <text evidence="1">The sequence shown here is derived from an EMBL/GenBank/DDBJ whole genome shotgun (WGS) entry which is preliminary data.</text>
</comment>
<dbReference type="Proteomes" id="UP000265520">
    <property type="component" value="Unassembled WGS sequence"/>
</dbReference>
<keyword evidence="2" id="KW-1185">Reference proteome</keyword>
<evidence type="ECO:0000313" key="1">
    <source>
        <dbReference type="EMBL" id="MCH93089.1"/>
    </source>
</evidence>
<proteinExistence type="predicted"/>
<name>A0A392N1L5_9FABA</name>
<evidence type="ECO:0000313" key="2">
    <source>
        <dbReference type="Proteomes" id="UP000265520"/>
    </source>
</evidence>